<evidence type="ECO:0000256" key="8">
    <source>
        <dbReference type="ARBA" id="ARBA00022723"/>
    </source>
</evidence>
<evidence type="ECO:0000256" key="12">
    <source>
        <dbReference type="ARBA" id="ARBA00023128"/>
    </source>
</evidence>
<gene>
    <name evidence="20" type="ORF">LAESUDRAFT_654347</name>
</gene>
<evidence type="ECO:0000256" key="4">
    <source>
        <dbReference type="ARBA" id="ARBA00007185"/>
    </source>
</evidence>
<evidence type="ECO:0000256" key="9">
    <source>
        <dbReference type="ARBA" id="ARBA00022946"/>
    </source>
</evidence>
<evidence type="ECO:0000256" key="11">
    <source>
        <dbReference type="ARBA" id="ARBA00023014"/>
    </source>
</evidence>
<dbReference type="SUPFAM" id="SSF53732">
    <property type="entry name" value="Aconitase iron-sulfur domain"/>
    <property type="match status" value="1"/>
</dbReference>
<dbReference type="GO" id="GO:0004409">
    <property type="term" value="F:homoaconitate hydratase activity"/>
    <property type="evidence" value="ECO:0007669"/>
    <property type="project" value="UniProtKB-UniRule"/>
</dbReference>
<comment type="subcellular location">
    <subcellularLocation>
        <location evidence="2 17">Mitochondrion</location>
    </subcellularLocation>
</comment>
<dbReference type="GeneID" id="63821507"/>
<organism evidence="20 21">
    <name type="scientific">Laetiporus sulphureus 93-53</name>
    <dbReference type="NCBI Taxonomy" id="1314785"/>
    <lineage>
        <taxon>Eukaryota</taxon>
        <taxon>Fungi</taxon>
        <taxon>Dikarya</taxon>
        <taxon>Basidiomycota</taxon>
        <taxon>Agaricomycotina</taxon>
        <taxon>Agaricomycetes</taxon>
        <taxon>Polyporales</taxon>
        <taxon>Laetiporus</taxon>
    </lineage>
</organism>
<comment type="function">
    <text evidence="1 17">Catalyzes the reversible hydration of cis-homoaconitate to (2R,3S)-homoisocitrate, a step in the alpha-aminoadipate pathway for lysine biosynthesis.</text>
</comment>
<dbReference type="GO" id="GO:0051539">
    <property type="term" value="F:4 iron, 4 sulfur cluster binding"/>
    <property type="evidence" value="ECO:0007669"/>
    <property type="project" value="UniProtKB-UniRule"/>
</dbReference>
<dbReference type="FunCoup" id="A0A165E0Y2">
    <property type="interactions" value="94"/>
</dbReference>
<evidence type="ECO:0000256" key="7">
    <source>
        <dbReference type="ARBA" id="ARBA00022605"/>
    </source>
</evidence>
<evidence type="ECO:0000256" key="1">
    <source>
        <dbReference type="ARBA" id="ARBA00003422"/>
    </source>
</evidence>
<dbReference type="InterPro" id="IPR036008">
    <property type="entry name" value="Aconitase_4Fe-4S_dom"/>
</dbReference>
<evidence type="ECO:0000259" key="19">
    <source>
        <dbReference type="Pfam" id="PF00694"/>
    </source>
</evidence>
<dbReference type="InterPro" id="IPR000573">
    <property type="entry name" value="AconitaseA/IPMdHydase_ssu_swvl"/>
</dbReference>
<evidence type="ECO:0000256" key="6">
    <source>
        <dbReference type="ARBA" id="ARBA00021560"/>
    </source>
</evidence>
<feature type="domain" description="Aconitase A/isopropylmalate dehydratase small subunit swivel" evidence="19">
    <location>
        <begin position="593"/>
        <end position="648"/>
    </location>
</feature>
<sequence>MRLPASFGLRRARRLAARSFATISDAPRIPQTIIEKVVQKYAVDLPEGKVVKAGDYVMIRPEHVMTHDNTGPVISKFKSIGATRVKNPSQLVFTLDHDVQNKSAKNLSKYASIEAFARTHGIDFFPAGRGIGHQILVEEGYAFPNTMTVASDSHSNMYGGVGCVGTPIVRTDAAALWATGKTWWQVPRMVKVEFKGKLAPGVTGKDVIVALCGTFNNDEVLNSAIEFTGEGISALSLDDRLTISNMTTEWGALAGVFPVDDTLLEWYERALKRLELRTFASPSLMPSIPPPPEHPRINRRRLDQLRAAPIRSDPDATYSSHLVFDLSTLVPYVSGPNSVKVANPLPALESKHISIQKAYLLSCTNARLSDISTAAAVIKGHKVAPGVQFYVAAASSEVQRDAEEQGDWQTLISAGAKPLPSGCGPCIGLGTGLLEDGEIGISATNRNYKGRMGSPKAQAYLASPAVVAASAIKGYICGPDSLDPATLPPSGAPAVSIITPTAKPSKHSPAAALKEPVLPGFPSTFAGPLLFAPQDNLNTDALYPGKYTYQDDITLERQAEVVMENYDPSFAGLVASIRKQQSADASHPDIKRGVILVSGYNFGTGSSREQAATALKSAGVPLVIAGSFGDIFKRNSINNGLVCIECPELVADLTQEYAKDGKRGAGGKSGELTVNEGLMVDVKVADGRVEVSWPNGQKKTYAVGVVGASVQELWICGGLEGYVLKSIQADS</sequence>
<evidence type="ECO:0000313" key="21">
    <source>
        <dbReference type="Proteomes" id="UP000076871"/>
    </source>
</evidence>
<evidence type="ECO:0000259" key="18">
    <source>
        <dbReference type="Pfam" id="PF00330"/>
    </source>
</evidence>
<evidence type="ECO:0000256" key="3">
    <source>
        <dbReference type="ARBA" id="ARBA00005106"/>
    </source>
</evidence>
<keyword evidence="11 17" id="KW-0411">Iron-sulfur</keyword>
<proteinExistence type="inferred from homology"/>
<dbReference type="SUPFAM" id="SSF52016">
    <property type="entry name" value="LeuD/IlvD-like"/>
    <property type="match status" value="1"/>
</dbReference>
<evidence type="ECO:0000256" key="15">
    <source>
        <dbReference type="ARBA" id="ARBA00029338"/>
    </source>
</evidence>
<evidence type="ECO:0000256" key="14">
    <source>
        <dbReference type="ARBA" id="ARBA00023239"/>
    </source>
</evidence>
<dbReference type="Proteomes" id="UP000076871">
    <property type="component" value="Unassembled WGS sequence"/>
</dbReference>
<dbReference type="GO" id="GO:0046872">
    <property type="term" value="F:metal ion binding"/>
    <property type="evidence" value="ECO:0007669"/>
    <property type="project" value="UniProtKB-UniRule"/>
</dbReference>
<dbReference type="OrthoDB" id="10262323at2759"/>
<dbReference type="InterPro" id="IPR015931">
    <property type="entry name" value="Acnase/IPM_dHydase_lsu_aba_1/3"/>
</dbReference>
<protein>
    <recommendedName>
        <fullName evidence="6 17">Homoaconitase, mitochondrial</fullName>
        <ecNumber evidence="5 17">4.2.1.36</ecNumber>
    </recommendedName>
    <alternativeName>
        <fullName evidence="16 17">Homoaconitate hydratase</fullName>
    </alternativeName>
</protein>
<evidence type="ECO:0000256" key="17">
    <source>
        <dbReference type="RuleBase" id="RU362038"/>
    </source>
</evidence>
<keyword evidence="14 17" id="KW-0456">Lyase</keyword>
<evidence type="ECO:0000256" key="10">
    <source>
        <dbReference type="ARBA" id="ARBA00023004"/>
    </source>
</evidence>
<comment type="similarity">
    <text evidence="4 17">Belongs to the aconitase/IPM isomerase family.</text>
</comment>
<keyword evidence="21" id="KW-1185">Reference proteome</keyword>
<evidence type="ECO:0000256" key="5">
    <source>
        <dbReference type="ARBA" id="ARBA00012022"/>
    </source>
</evidence>
<dbReference type="GO" id="GO:0005739">
    <property type="term" value="C:mitochondrion"/>
    <property type="evidence" value="ECO:0007669"/>
    <property type="project" value="UniProtKB-SubCell"/>
</dbReference>
<dbReference type="RefSeq" id="XP_040763775.1">
    <property type="nucleotide sequence ID" value="XM_040904477.1"/>
</dbReference>
<comment type="pathway">
    <text evidence="3 17">Amino-acid biosynthesis; L-lysine biosynthesis via AAA pathway; L-alpha-aminoadipate from 2-oxoglutarate: step 3/5.</text>
</comment>
<dbReference type="EC" id="4.2.1.36" evidence="5 17"/>
<dbReference type="GO" id="GO:0019878">
    <property type="term" value="P:lysine biosynthetic process via aminoadipic acid"/>
    <property type="evidence" value="ECO:0007669"/>
    <property type="project" value="UniProtKB-UniRule"/>
</dbReference>
<dbReference type="PANTHER" id="PTHR43822:SF2">
    <property type="entry name" value="HOMOACONITASE, MITOCHONDRIAL"/>
    <property type="match status" value="1"/>
</dbReference>
<comment type="catalytic activity">
    <reaction evidence="15 17">
        <text>(2R,3S)-homoisocitrate = cis-homoaconitate + H2O</text>
        <dbReference type="Rhea" id="RHEA:15485"/>
        <dbReference type="ChEBI" id="CHEBI:15377"/>
        <dbReference type="ChEBI" id="CHEBI:15404"/>
        <dbReference type="ChEBI" id="CHEBI:58174"/>
        <dbReference type="EC" id="4.2.1.36"/>
    </reaction>
</comment>
<dbReference type="Pfam" id="PF00694">
    <property type="entry name" value="Aconitase_C"/>
    <property type="match status" value="1"/>
</dbReference>
<dbReference type="Gene3D" id="3.20.19.10">
    <property type="entry name" value="Aconitase, domain 4"/>
    <property type="match status" value="1"/>
</dbReference>
<dbReference type="UniPathway" id="UPA00033">
    <property type="reaction ID" value="UER01027"/>
</dbReference>
<evidence type="ECO:0000256" key="13">
    <source>
        <dbReference type="ARBA" id="ARBA00023154"/>
    </source>
</evidence>
<dbReference type="STRING" id="1314785.A0A165E0Y2"/>
<keyword evidence="8 17" id="KW-0479">Metal-binding</keyword>
<dbReference type="NCBIfam" id="TIGR00139">
    <property type="entry name" value="h_aconitase"/>
    <property type="match status" value="1"/>
</dbReference>
<dbReference type="Pfam" id="PF00330">
    <property type="entry name" value="Aconitase"/>
    <property type="match status" value="1"/>
</dbReference>
<keyword evidence="10 17" id="KW-0408">Iron</keyword>
<accession>A0A165E0Y2</accession>
<dbReference type="InterPro" id="IPR050067">
    <property type="entry name" value="IPM_dehydratase_rel_enz"/>
</dbReference>
<comment type="cofactor">
    <cofactor evidence="17">
        <name>[4Fe-4S] cluster</name>
        <dbReference type="ChEBI" id="CHEBI:49883"/>
    </cofactor>
    <text evidence="17">Binds 1 [4Fe-4S] cluster per subunit.</text>
</comment>
<dbReference type="AlphaFoldDB" id="A0A165E0Y2"/>
<evidence type="ECO:0000313" key="20">
    <source>
        <dbReference type="EMBL" id="KZT06035.1"/>
    </source>
</evidence>
<dbReference type="InParanoid" id="A0A165E0Y2"/>
<dbReference type="InterPro" id="IPR001030">
    <property type="entry name" value="Acoase/IPM_deHydtase_lsu_aba"/>
</dbReference>
<keyword evidence="13 17" id="KW-0457">Lysine biosynthesis</keyword>
<evidence type="ECO:0000256" key="2">
    <source>
        <dbReference type="ARBA" id="ARBA00004173"/>
    </source>
</evidence>
<reference evidence="20 21" key="1">
    <citation type="journal article" date="2016" name="Mol. Biol. Evol.">
        <title>Comparative Genomics of Early-Diverging Mushroom-Forming Fungi Provides Insights into the Origins of Lignocellulose Decay Capabilities.</title>
        <authorList>
            <person name="Nagy L.G."/>
            <person name="Riley R."/>
            <person name="Tritt A."/>
            <person name="Adam C."/>
            <person name="Daum C."/>
            <person name="Floudas D."/>
            <person name="Sun H."/>
            <person name="Yadav J.S."/>
            <person name="Pangilinan J."/>
            <person name="Larsson K.H."/>
            <person name="Matsuura K."/>
            <person name="Barry K."/>
            <person name="Labutti K."/>
            <person name="Kuo R."/>
            <person name="Ohm R.A."/>
            <person name="Bhattacharya S.S."/>
            <person name="Shirouzu T."/>
            <person name="Yoshinaga Y."/>
            <person name="Martin F.M."/>
            <person name="Grigoriev I.V."/>
            <person name="Hibbett D.S."/>
        </authorList>
    </citation>
    <scope>NUCLEOTIDE SEQUENCE [LARGE SCALE GENOMIC DNA]</scope>
    <source>
        <strain evidence="20 21">93-53</strain>
    </source>
</reference>
<dbReference type="PANTHER" id="PTHR43822">
    <property type="entry name" value="HOMOACONITASE, MITOCHONDRIAL-RELATED"/>
    <property type="match status" value="1"/>
</dbReference>
<dbReference type="PROSITE" id="PS01244">
    <property type="entry name" value="ACONITASE_2"/>
    <property type="match status" value="1"/>
</dbReference>
<dbReference type="PRINTS" id="PR00415">
    <property type="entry name" value="ACONITASE"/>
</dbReference>
<feature type="domain" description="Aconitase/3-isopropylmalate dehydratase large subunit alpha/beta/alpha" evidence="18">
    <location>
        <begin position="52"/>
        <end position="474"/>
    </location>
</feature>
<evidence type="ECO:0000256" key="16">
    <source>
        <dbReference type="ARBA" id="ARBA00032706"/>
    </source>
</evidence>
<dbReference type="InterPro" id="IPR018136">
    <property type="entry name" value="Aconitase_4Fe-4S_BS"/>
</dbReference>
<dbReference type="Gene3D" id="3.30.499.10">
    <property type="entry name" value="Aconitase, domain 3"/>
    <property type="match status" value="2"/>
</dbReference>
<keyword evidence="9 17" id="KW-0809">Transit peptide</keyword>
<dbReference type="InterPro" id="IPR004418">
    <property type="entry name" value="Homoaconitase_mito"/>
</dbReference>
<keyword evidence="12 17" id="KW-0496">Mitochondrion</keyword>
<dbReference type="InterPro" id="IPR015928">
    <property type="entry name" value="Aconitase/3IPM_dehydase_swvl"/>
</dbReference>
<dbReference type="EMBL" id="KV427626">
    <property type="protein sequence ID" value="KZT06035.1"/>
    <property type="molecule type" value="Genomic_DNA"/>
</dbReference>
<name>A0A165E0Y2_9APHY</name>
<keyword evidence="7 17" id="KW-0028">Amino-acid biosynthesis</keyword>